<dbReference type="Proteomes" id="UP000023152">
    <property type="component" value="Unassembled WGS sequence"/>
</dbReference>
<dbReference type="InterPro" id="IPR019261">
    <property type="entry name" value="PARG_cat_microbial"/>
</dbReference>
<comment type="caution">
    <text evidence="3">The sequence shown here is derived from an EMBL/GenBank/DDBJ whole genome shotgun (WGS) entry which is preliminary data.</text>
</comment>
<reference evidence="3 4" key="1">
    <citation type="journal article" date="2013" name="Curr. Biol.">
        <title>The Genome of the Foraminiferan Reticulomyxa filosa.</title>
        <authorList>
            <person name="Glockner G."/>
            <person name="Hulsmann N."/>
            <person name="Schleicher M."/>
            <person name="Noegel A.A."/>
            <person name="Eichinger L."/>
            <person name="Gallinger C."/>
            <person name="Pawlowski J."/>
            <person name="Sierra R."/>
            <person name="Euteneuer U."/>
            <person name="Pillet L."/>
            <person name="Moustafa A."/>
            <person name="Platzer M."/>
            <person name="Groth M."/>
            <person name="Szafranski K."/>
            <person name="Schliwa M."/>
        </authorList>
    </citation>
    <scope>NUCLEOTIDE SEQUENCE [LARGE SCALE GENOMIC DNA]</scope>
</reference>
<dbReference type="EMBL" id="ASPP01020795">
    <property type="protein sequence ID" value="ETO13144.1"/>
    <property type="molecule type" value="Genomic_DNA"/>
</dbReference>
<sequence length="408" mass="47176">MATSNKSTPKIDESTPLADLYAHISDENAQKILLEKHPHNSEMWAQTFNHYSKQADKNSSSRGVYRDFFSGCQLLVQRQTLRVLQKGEYTTPDGHVVQVLKKKKEKQIVPCDFLVLDTKKYNITYLNSKKELKWMAENTKYYGNDDIKEIKEIKEKKEKKAEEEKTDEQIEKESSQWNEKYGCEIYVINGDSIDVACNLLFFGFNPVVLNMANDVQPGGGFLRGASAQEENLFRRTSYVCSLLNSRGGFSDSLEKNRKWKYPIQEFGCVYSPKLWVFRSNQRRGYTFLQQPFRMSFIAGAMYRFPKFDETSRRLLFFLSAHGSNIIPLMDDELAEKVAKNCGAFANPPEHQAEIVSNVLQEKEFYGQFKIITFAILDDHNARKKHNPDGNVQPFVQIFGKHDFFHANL</sequence>
<dbReference type="OrthoDB" id="9985428at2759"/>
<dbReference type="AlphaFoldDB" id="X6MGX1"/>
<dbReference type="Pfam" id="PF10021">
    <property type="entry name" value="PARG_cat_microb"/>
    <property type="match status" value="1"/>
</dbReference>
<keyword evidence="4" id="KW-1185">Reference proteome</keyword>
<organism evidence="3 4">
    <name type="scientific">Reticulomyxa filosa</name>
    <dbReference type="NCBI Taxonomy" id="46433"/>
    <lineage>
        <taxon>Eukaryota</taxon>
        <taxon>Sar</taxon>
        <taxon>Rhizaria</taxon>
        <taxon>Retaria</taxon>
        <taxon>Foraminifera</taxon>
        <taxon>Monothalamids</taxon>
        <taxon>Reticulomyxidae</taxon>
        <taxon>Reticulomyxa</taxon>
    </lineage>
</organism>
<proteinExistence type="predicted"/>
<evidence type="ECO:0000313" key="4">
    <source>
        <dbReference type="Proteomes" id="UP000023152"/>
    </source>
</evidence>
<evidence type="ECO:0000313" key="3">
    <source>
        <dbReference type="EMBL" id="ETO13144.1"/>
    </source>
</evidence>
<accession>X6MGX1</accession>
<dbReference type="Gene3D" id="3.40.220.10">
    <property type="entry name" value="Leucine Aminopeptidase, subunit E, domain 1"/>
    <property type="match status" value="1"/>
</dbReference>
<dbReference type="InterPro" id="IPR012664">
    <property type="entry name" value="CHP02452"/>
</dbReference>
<feature type="domain" description="Microbial-type PARG catalytic" evidence="2">
    <location>
        <begin position="130"/>
        <end position="278"/>
    </location>
</feature>
<dbReference type="InterPro" id="IPR043472">
    <property type="entry name" value="Macro_dom-like"/>
</dbReference>
<gene>
    <name evidence="3" type="ORF">RFI_24233</name>
</gene>
<dbReference type="PANTHER" id="PTHR35596:SF1">
    <property type="entry name" value="MICROBIAL-TYPE PARG CATALYTIC DOMAIN-CONTAINING PROTEIN"/>
    <property type="match status" value="1"/>
</dbReference>
<dbReference type="PANTHER" id="PTHR35596">
    <property type="entry name" value="DUF2263 DOMAIN-CONTAINING PROTEIN"/>
    <property type="match status" value="1"/>
</dbReference>
<evidence type="ECO:0000256" key="1">
    <source>
        <dbReference type="SAM" id="Coils"/>
    </source>
</evidence>
<name>X6MGX1_RETFI</name>
<protein>
    <recommendedName>
        <fullName evidence="2">Microbial-type PARG catalytic domain-containing protein</fullName>
    </recommendedName>
</protein>
<feature type="coiled-coil region" evidence="1">
    <location>
        <begin position="144"/>
        <end position="176"/>
    </location>
</feature>
<dbReference type="NCBIfam" id="TIGR02452">
    <property type="entry name" value="TIGR02452 family protein"/>
    <property type="match status" value="1"/>
</dbReference>
<evidence type="ECO:0000259" key="2">
    <source>
        <dbReference type="Pfam" id="PF10021"/>
    </source>
</evidence>
<keyword evidence="1" id="KW-0175">Coiled coil</keyword>